<gene>
    <name evidence="1" type="ORF">F1559_001958</name>
</gene>
<sequence>MPAPPPALAMQHVVAAVANQVEAALDRELNQIEAETEADPELVALRQRRLAEWKQSAAERAKWRALGHGKLNEFDDEEALLEACRSSARVVGVFWRLQAVAETRPFQDALAAVLRSLAEQHLETRFWCAEATRFPSLCEQLGVSILPSIVLIQNQQRIRVIPGLDWWLVSSRDGPRFSSERFVRTLRRHRLIDCGSVTGSDRRDESSDSE</sequence>
<reference evidence="1 2" key="1">
    <citation type="journal article" date="2020" name="J. Phycol.">
        <title>Comparative genome analysis reveals Cyanidiococcus gen. nov., a new extremophilic red algal genus sister to Cyanidioschyzon (Cyanidioschyzonaceae, Rhodophyta).</title>
        <authorList>
            <person name="Liu S.-L."/>
            <person name="Chiang Y.-R."/>
            <person name="Yoon H.S."/>
            <person name="Fu H.-Y."/>
        </authorList>
    </citation>
    <scope>NUCLEOTIDE SEQUENCE [LARGE SCALE GENOMIC DNA]</scope>
    <source>
        <strain evidence="1 2">THAL066</strain>
    </source>
</reference>
<dbReference type="OrthoDB" id="2527at2759"/>
<organism evidence="1 2">
    <name type="scientific">Cyanidiococcus yangmingshanensis</name>
    <dbReference type="NCBI Taxonomy" id="2690220"/>
    <lineage>
        <taxon>Eukaryota</taxon>
        <taxon>Rhodophyta</taxon>
        <taxon>Bangiophyceae</taxon>
        <taxon>Cyanidiales</taxon>
        <taxon>Cyanidiaceae</taxon>
        <taxon>Cyanidiococcus</taxon>
    </lineage>
</organism>
<dbReference type="Proteomes" id="UP000530660">
    <property type="component" value="Unassembled WGS sequence"/>
</dbReference>
<comment type="caution">
    <text evidence="1">The sequence shown here is derived from an EMBL/GenBank/DDBJ whole genome shotgun (WGS) entry which is preliminary data.</text>
</comment>
<name>A0A7J7IBW3_9RHOD</name>
<dbReference type="Gene3D" id="3.40.30.10">
    <property type="entry name" value="Glutaredoxin"/>
    <property type="match status" value="1"/>
</dbReference>
<evidence type="ECO:0000313" key="1">
    <source>
        <dbReference type="EMBL" id="KAF6000565.1"/>
    </source>
</evidence>
<dbReference type="EMBL" id="VWRR01000019">
    <property type="protein sequence ID" value="KAF6000565.1"/>
    <property type="molecule type" value="Genomic_DNA"/>
</dbReference>
<evidence type="ECO:0000313" key="2">
    <source>
        <dbReference type="Proteomes" id="UP000530660"/>
    </source>
</evidence>
<accession>A0A7J7IBW3</accession>
<dbReference type="SUPFAM" id="SSF52833">
    <property type="entry name" value="Thioredoxin-like"/>
    <property type="match status" value="1"/>
</dbReference>
<protein>
    <submittedName>
        <fullName evidence="1">Uncharacterized protein</fullName>
    </submittedName>
</protein>
<keyword evidence="2" id="KW-1185">Reference proteome</keyword>
<dbReference type="PANTHER" id="PTHR21148">
    <property type="entry name" value="THIOREDOXIN DOMAIN-CONTAINING PROTEIN 9"/>
    <property type="match status" value="1"/>
</dbReference>
<dbReference type="AlphaFoldDB" id="A0A7J7IBW3"/>
<dbReference type="InterPro" id="IPR036249">
    <property type="entry name" value="Thioredoxin-like_sf"/>
</dbReference>
<proteinExistence type="predicted"/>